<evidence type="ECO:0000256" key="1">
    <source>
        <dbReference type="ARBA" id="ARBA00004906"/>
    </source>
</evidence>
<comment type="caution">
    <text evidence="8">The sequence shown here is derived from an EMBL/GenBank/DDBJ whole genome shotgun (WGS) entry which is preliminary data.</text>
</comment>
<feature type="region of interest" description="Disordered" evidence="5">
    <location>
        <begin position="463"/>
        <end position="484"/>
    </location>
</feature>
<proteinExistence type="inferred from homology"/>
<dbReference type="PROSITE" id="PS50097">
    <property type="entry name" value="BTB"/>
    <property type="match status" value="1"/>
</dbReference>
<feature type="domain" description="BTB" evidence="6">
    <location>
        <begin position="54"/>
        <end position="118"/>
    </location>
</feature>
<accession>A0AAD5P239</accession>
<feature type="region of interest" description="Disordered" evidence="5">
    <location>
        <begin position="505"/>
        <end position="533"/>
    </location>
</feature>
<evidence type="ECO:0000259" key="6">
    <source>
        <dbReference type="PROSITE" id="PS50097"/>
    </source>
</evidence>
<name>A0AAD5P239_ACENE</name>
<dbReference type="Proteomes" id="UP001064489">
    <property type="component" value="Chromosome 1"/>
</dbReference>
<dbReference type="AlphaFoldDB" id="A0AAD5P239"/>
<evidence type="ECO:0000313" key="9">
    <source>
        <dbReference type="Proteomes" id="UP001064489"/>
    </source>
</evidence>
<reference evidence="8" key="2">
    <citation type="submission" date="2023-02" db="EMBL/GenBank/DDBJ databases">
        <authorList>
            <person name="Swenson N.G."/>
            <person name="Wegrzyn J.L."/>
            <person name="Mcevoy S.L."/>
        </authorList>
    </citation>
    <scope>NUCLEOTIDE SEQUENCE</scope>
    <source>
        <strain evidence="8">91603</strain>
        <tissue evidence="8">Leaf</tissue>
    </source>
</reference>
<evidence type="ECO:0008006" key="10">
    <source>
        <dbReference type="Google" id="ProtNLM"/>
    </source>
</evidence>
<evidence type="ECO:0000256" key="2">
    <source>
        <dbReference type="ARBA" id="ARBA00022786"/>
    </source>
</evidence>
<feature type="coiled-coil region" evidence="4">
    <location>
        <begin position="337"/>
        <end position="404"/>
    </location>
</feature>
<evidence type="ECO:0000256" key="3">
    <source>
        <dbReference type="PROSITE-ProRule" id="PRU00982"/>
    </source>
</evidence>
<organism evidence="8 9">
    <name type="scientific">Acer negundo</name>
    <name type="common">Box elder</name>
    <dbReference type="NCBI Taxonomy" id="4023"/>
    <lineage>
        <taxon>Eukaryota</taxon>
        <taxon>Viridiplantae</taxon>
        <taxon>Streptophyta</taxon>
        <taxon>Embryophyta</taxon>
        <taxon>Tracheophyta</taxon>
        <taxon>Spermatophyta</taxon>
        <taxon>Magnoliopsida</taxon>
        <taxon>eudicotyledons</taxon>
        <taxon>Gunneridae</taxon>
        <taxon>Pentapetalae</taxon>
        <taxon>rosids</taxon>
        <taxon>malvids</taxon>
        <taxon>Sapindales</taxon>
        <taxon>Sapindaceae</taxon>
        <taxon>Hippocastanoideae</taxon>
        <taxon>Acereae</taxon>
        <taxon>Acer</taxon>
    </lineage>
</organism>
<dbReference type="Gene3D" id="3.30.710.10">
    <property type="entry name" value="Potassium Channel Kv1.1, Chain A"/>
    <property type="match status" value="1"/>
</dbReference>
<dbReference type="SMART" id="SM00225">
    <property type="entry name" value="BTB"/>
    <property type="match status" value="1"/>
</dbReference>
<dbReference type="Pfam" id="PF03000">
    <property type="entry name" value="NPH3"/>
    <property type="match status" value="1"/>
</dbReference>
<dbReference type="PROSITE" id="PS51649">
    <property type="entry name" value="NPH3"/>
    <property type="match status" value="1"/>
</dbReference>
<sequence length="554" mass="62761">MRNWRNLGVVETIYEEEYEESCSSSHSSSLTPSSPPENLQSRVEAWSVAKSCKTDVLIRVDGTGFHLHKDPLTSRSTYLKRQLTDLSDLSLSPPLNITAETFSVLADFCYGAPLVITPFNVAALRTAAELLQMTDTNNGGDENLIYITESYFSRAVSVNQKYASIVFRSCLNLLPEAETTAFLVSRCIEALTLTQGGYEIVNLFEDVITLCAEDLKIVAESMYLRFASHDVVYEIIDLYLKEHNGKITEEQKTELCSFIDCNKLSSQLLLQAVQNPRMPLRFIIRTMLAEQLNTHCSIFSATHCHHQHSSLNHHQRNPSDPITLGTILQRNVALREASQLKAAMNATSLRIQNLENELSGMKKILDETEKEKNELNDMNNRLQHEQAEKERNDLINGVKKLLHQTEIERSELNDMNRLLSEAEKGKSVLHSGRSMSFHYGKENKVERGERGSVSSLNVRFPSREERRVLGSSSPEGSCNNGKKKNKNIGWRLINGLKSAFRVSKPSSNKEILRRDMDANKVRDGNEDHEHEDEDEGFMVIKEDLPFRLRNITLG</sequence>
<keyword evidence="4" id="KW-0175">Coiled coil</keyword>
<dbReference type="Pfam" id="PF00651">
    <property type="entry name" value="BTB"/>
    <property type="match status" value="1"/>
</dbReference>
<dbReference type="InterPro" id="IPR043454">
    <property type="entry name" value="NPH3/RPT2-like"/>
</dbReference>
<evidence type="ECO:0000256" key="4">
    <source>
        <dbReference type="SAM" id="Coils"/>
    </source>
</evidence>
<dbReference type="InterPro" id="IPR011333">
    <property type="entry name" value="SKP1/BTB/POZ_sf"/>
</dbReference>
<keyword evidence="2" id="KW-0833">Ubl conjugation pathway</keyword>
<comment type="similarity">
    <text evidence="3">Belongs to the NPH3 family.</text>
</comment>
<dbReference type="InterPro" id="IPR027356">
    <property type="entry name" value="NPH3_dom"/>
</dbReference>
<dbReference type="EMBL" id="JAJSOW010000003">
    <property type="protein sequence ID" value="KAI9196735.1"/>
    <property type="molecule type" value="Genomic_DNA"/>
</dbReference>
<evidence type="ECO:0000256" key="5">
    <source>
        <dbReference type="SAM" id="MobiDB-lite"/>
    </source>
</evidence>
<dbReference type="InterPro" id="IPR000210">
    <property type="entry name" value="BTB/POZ_dom"/>
</dbReference>
<keyword evidence="9" id="KW-1185">Reference proteome</keyword>
<protein>
    <recommendedName>
        <fullName evidence="10">BTB/POZ domain-containing protein</fullName>
    </recommendedName>
</protein>
<gene>
    <name evidence="8" type="ORF">LWI28_026540</name>
</gene>
<comment type="pathway">
    <text evidence="1">Protein modification; protein ubiquitination.</text>
</comment>
<feature type="compositionally biased region" description="Basic and acidic residues" evidence="5">
    <location>
        <begin position="510"/>
        <end position="528"/>
    </location>
</feature>
<dbReference type="PANTHER" id="PTHR32370">
    <property type="entry name" value="OS12G0117600 PROTEIN"/>
    <property type="match status" value="1"/>
</dbReference>
<evidence type="ECO:0000313" key="8">
    <source>
        <dbReference type="EMBL" id="KAI9196735.1"/>
    </source>
</evidence>
<evidence type="ECO:0000259" key="7">
    <source>
        <dbReference type="PROSITE" id="PS51649"/>
    </source>
</evidence>
<feature type="domain" description="NPH3" evidence="7">
    <location>
        <begin position="225"/>
        <end position="293"/>
    </location>
</feature>
<dbReference type="SUPFAM" id="SSF54695">
    <property type="entry name" value="POZ domain"/>
    <property type="match status" value="1"/>
</dbReference>
<reference evidence="8" key="1">
    <citation type="journal article" date="2022" name="Plant J.">
        <title>Strategies of tolerance reflected in two North American maple genomes.</title>
        <authorList>
            <person name="McEvoy S.L."/>
            <person name="Sezen U.U."/>
            <person name="Trouern-Trend A."/>
            <person name="McMahon S.M."/>
            <person name="Schaberg P.G."/>
            <person name="Yang J."/>
            <person name="Wegrzyn J.L."/>
            <person name="Swenson N.G."/>
        </authorList>
    </citation>
    <scope>NUCLEOTIDE SEQUENCE</scope>
    <source>
        <strain evidence="8">91603</strain>
    </source>
</reference>